<feature type="chain" id="PRO_5046658367" description="Lipoprotein" evidence="2">
    <location>
        <begin position="28"/>
        <end position="78"/>
    </location>
</feature>
<organism evidence="3 4">
    <name type="scientific">Nocardia higoensis</name>
    <dbReference type="NCBI Taxonomy" id="228599"/>
    <lineage>
        <taxon>Bacteria</taxon>
        <taxon>Bacillati</taxon>
        <taxon>Actinomycetota</taxon>
        <taxon>Actinomycetes</taxon>
        <taxon>Mycobacteriales</taxon>
        <taxon>Nocardiaceae</taxon>
        <taxon>Nocardia</taxon>
    </lineage>
</organism>
<feature type="compositionally biased region" description="Basic residues" evidence="1">
    <location>
        <begin position="65"/>
        <end position="78"/>
    </location>
</feature>
<feature type="region of interest" description="Disordered" evidence="1">
    <location>
        <begin position="53"/>
        <end position="78"/>
    </location>
</feature>
<dbReference type="PROSITE" id="PS51257">
    <property type="entry name" value="PROKAR_LIPOPROTEIN"/>
    <property type="match status" value="1"/>
</dbReference>
<dbReference type="EMBL" id="JADLQN010000004">
    <property type="protein sequence ID" value="MBF6357075.1"/>
    <property type="molecule type" value="Genomic_DNA"/>
</dbReference>
<evidence type="ECO:0000256" key="1">
    <source>
        <dbReference type="SAM" id="MobiDB-lite"/>
    </source>
</evidence>
<accession>A0ABS0DF33</accession>
<evidence type="ECO:0000256" key="2">
    <source>
        <dbReference type="SAM" id="SignalP"/>
    </source>
</evidence>
<sequence length="78" mass="8922">MTIRRHRTRVTAVALGFALAATVGVSACSKTERWCELDRGDVLVENYHCENNEPGYEWEPDHDKPKSKKKPIKTSKKH</sequence>
<proteinExistence type="predicted"/>
<reference evidence="3 4" key="1">
    <citation type="submission" date="2020-10" db="EMBL/GenBank/DDBJ databases">
        <title>Identification of Nocardia species via Next-generation sequencing and recognition of intraspecies genetic diversity.</title>
        <authorList>
            <person name="Li P."/>
            <person name="Li P."/>
            <person name="Lu B."/>
        </authorList>
    </citation>
    <scope>NUCLEOTIDE SEQUENCE [LARGE SCALE GENOMIC DNA]</scope>
    <source>
        <strain evidence="3 4">BJ06-0143</strain>
    </source>
</reference>
<evidence type="ECO:0000313" key="3">
    <source>
        <dbReference type="EMBL" id="MBF6357075.1"/>
    </source>
</evidence>
<dbReference type="RefSeq" id="WP_195003909.1">
    <property type="nucleotide sequence ID" value="NZ_JADLQN010000004.1"/>
</dbReference>
<comment type="caution">
    <text evidence="3">The sequence shown here is derived from an EMBL/GenBank/DDBJ whole genome shotgun (WGS) entry which is preliminary data.</text>
</comment>
<name>A0ABS0DF33_9NOCA</name>
<feature type="signal peptide" evidence="2">
    <location>
        <begin position="1"/>
        <end position="27"/>
    </location>
</feature>
<keyword evidence="4" id="KW-1185">Reference proteome</keyword>
<evidence type="ECO:0000313" key="4">
    <source>
        <dbReference type="Proteomes" id="UP000707731"/>
    </source>
</evidence>
<dbReference type="Proteomes" id="UP000707731">
    <property type="component" value="Unassembled WGS sequence"/>
</dbReference>
<evidence type="ECO:0008006" key="5">
    <source>
        <dbReference type="Google" id="ProtNLM"/>
    </source>
</evidence>
<keyword evidence="2" id="KW-0732">Signal</keyword>
<protein>
    <recommendedName>
        <fullName evidence="5">Lipoprotein</fullName>
    </recommendedName>
</protein>
<gene>
    <name evidence="3" type="ORF">IU449_21435</name>
</gene>